<dbReference type="PROSITE" id="PS51892">
    <property type="entry name" value="SUBTILASE"/>
    <property type="match status" value="1"/>
</dbReference>
<protein>
    <submittedName>
        <fullName evidence="10">S8 family peptidase</fullName>
        <ecNumber evidence="10">3.4.-.-</ecNumber>
    </submittedName>
</protein>
<feature type="chain" id="PRO_5046908272" evidence="7">
    <location>
        <begin position="36"/>
        <end position="415"/>
    </location>
</feature>
<reference evidence="10 11" key="1">
    <citation type="submission" date="2024-06" db="EMBL/GenBank/DDBJ databases">
        <title>The Natural Products Discovery Center: Release of the First 8490 Sequenced Strains for Exploring Actinobacteria Biosynthetic Diversity.</title>
        <authorList>
            <person name="Kalkreuter E."/>
            <person name="Kautsar S.A."/>
            <person name="Yang D."/>
            <person name="Bader C.D."/>
            <person name="Teijaro C.N."/>
            <person name="Fluegel L."/>
            <person name="Davis C.M."/>
            <person name="Simpson J.R."/>
            <person name="Lauterbach L."/>
            <person name="Steele A.D."/>
            <person name="Gui C."/>
            <person name="Meng S."/>
            <person name="Li G."/>
            <person name="Viehrig K."/>
            <person name="Ye F."/>
            <person name="Su P."/>
            <person name="Kiefer A.F."/>
            <person name="Nichols A."/>
            <person name="Cepeda A.J."/>
            <person name="Yan W."/>
            <person name="Fan B."/>
            <person name="Jiang Y."/>
            <person name="Adhikari A."/>
            <person name="Zheng C.-J."/>
            <person name="Schuster L."/>
            <person name="Cowan T.M."/>
            <person name="Smanski M.J."/>
            <person name="Chevrette M.G."/>
            <person name="De Carvalho L.P.S."/>
            <person name="Shen B."/>
        </authorList>
    </citation>
    <scope>NUCLEOTIDE SEQUENCE [LARGE SCALE GENOMIC DNA]</scope>
    <source>
        <strain evidence="10 11">NPDC053791</strain>
    </source>
</reference>
<dbReference type="SUPFAM" id="SSF52743">
    <property type="entry name" value="Subtilisin-like"/>
    <property type="match status" value="1"/>
</dbReference>
<dbReference type="InterPro" id="IPR015500">
    <property type="entry name" value="Peptidase_S8_subtilisin-rel"/>
</dbReference>
<feature type="active site" description="Charge relay system" evidence="5">
    <location>
        <position position="176"/>
    </location>
</feature>
<gene>
    <name evidence="10" type="ORF">AB0L03_26225</name>
</gene>
<evidence type="ECO:0000256" key="5">
    <source>
        <dbReference type="PROSITE-ProRule" id="PRU01240"/>
    </source>
</evidence>
<feature type="domain" description="Peptidase S8/S53" evidence="8">
    <location>
        <begin position="167"/>
        <end position="395"/>
    </location>
</feature>
<evidence type="ECO:0000256" key="7">
    <source>
        <dbReference type="SAM" id="SignalP"/>
    </source>
</evidence>
<evidence type="ECO:0000259" key="9">
    <source>
        <dbReference type="Pfam" id="PF05922"/>
    </source>
</evidence>
<dbReference type="RefSeq" id="WP_366089722.1">
    <property type="nucleotide sequence ID" value="NZ_JBFASG010000032.1"/>
</dbReference>
<feature type="active site" description="Charge relay system" evidence="5">
    <location>
        <position position="361"/>
    </location>
</feature>
<dbReference type="InterPro" id="IPR034193">
    <property type="entry name" value="PCSK9_ProteinaseK-like"/>
</dbReference>
<evidence type="ECO:0000256" key="1">
    <source>
        <dbReference type="ARBA" id="ARBA00011073"/>
    </source>
</evidence>
<dbReference type="PROSITE" id="PS00136">
    <property type="entry name" value="SUBTILASE_ASP"/>
    <property type="match status" value="1"/>
</dbReference>
<dbReference type="InterPro" id="IPR022398">
    <property type="entry name" value="Peptidase_S8_His-AS"/>
</dbReference>
<sequence length="415" mass="41987">MAAHKRAGRRRLILAISAATAVTAGATLMALPAGAAPAPEGTVYGTESKDAVDGSYIVLLKDGNDGKNVKEGVGAKSVSAQGGDLAQRYGGKLGRTYDSAIHGFSASGLDKTEAKRLAADPAVAKVVQNHRFKATATQEAPPSWGLDRIDQTETKGDGKYAYPDSAGEGVTAYVIDTGVHISHKDFGGRASFGFNAVDKSDKAEDDNGHGTHVAGTIAGTAHGVAKKAKVVAVKVLDGQGSGSTEQVVAGIDWVTKNHKGPSVANMSLGGGADEALDAAVQKAIASGVTFAVAAGNESTDAGNSSPARVKEAITVASSTKDDQQSDFSNFGSVVDLYAPGSDITSDWNDSDSGTKTISGTSMATPHVVGAAAVYLSAHKDATPDQVAAALVKGATPDKIASPSAGTPNKLLKVTE</sequence>
<dbReference type="PROSITE" id="PS00137">
    <property type="entry name" value="SUBTILASE_HIS"/>
    <property type="match status" value="1"/>
</dbReference>
<keyword evidence="4 5" id="KW-0720">Serine protease</keyword>
<keyword evidence="11" id="KW-1185">Reference proteome</keyword>
<proteinExistence type="inferred from homology"/>
<dbReference type="EC" id="3.4.-.-" evidence="10"/>
<dbReference type="PROSITE" id="PS51318">
    <property type="entry name" value="TAT"/>
    <property type="match status" value="1"/>
</dbReference>
<dbReference type="InterPro" id="IPR006311">
    <property type="entry name" value="TAT_signal"/>
</dbReference>
<dbReference type="Pfam" id="PF00082">
    <property type="entry name" value="Peptidase_S8"/>
    <property type="match status" value="1"/>
</dbReference>
<evidence type="ECO:0000256" key="6">
    <source>
        <dbReference type="RuleBase" id="RU003355"/>
    </source>
</evidence>
<accession>A0ABV3J0T6</accession>
<dbReference type="InterPro" id="IPR037045">
    <property type="entry name" value="S8pro/Inhibitor_I9_sf"/>
</dbReference>
<evidence type="ECO:0000256" key="3">
    <source>
        <dbReference type="ARBA" id="ARBA00022801"/>
    </source>
</evidence>
<feature type="signal peptide" evidence="7">
    <location>
        <begin position="1"/>
        <end position="35"/>
    </location>
</feature>
<dbReference type="EMBL" id="JBFASG010000032">
    <property type="protein sequence ID" value="MEV4926281.1"/>
    <property type="molecule type" value="Genomic_DNA"/>
</dbReference>
<dbReference type="Proteomes" id="UP001552479">
    <property type="component" value="Unassembled WGS sequence"/>
</dbReference>
<keyword evidence="7" id="KW-0732">Signal</keyword>
<evidence type="ECO:0000313" key="11">
    <source>
        <dbReference type="Proteomes" id="UP001552479"/>
    </source>
</evidence>
<dbReference type="Gene3D" id="3.40.50.200">
    <property type="entry name" value="Peptidase S8/S53 domain"/>
    <property type="match status" value="1"/>
</dbReference>
<dbReference type="CDD" id="cd04077">
    <property type="entry name" value="Peptidases_S8_PCSK9_ProteinaseK_like"/>
    <property type="match status" value="1"/>
</dbReference>
<keyword evidence="2 5" id="KW-0645">Protease</keyword>
<keyword evidence="3 5" id="KW-0378">Hydrolase</keyword>
<dbReference type="Pfam" id="PF05922">
    <property type="entry name" value="Inhibitor_I9"/>
    <property type="match status" value="1"/>
</dbReference>
<dbReference type="InterPro" id="IPR000209">
    <property type="entry name" value="Peptidase_S8/S53_dom"/>
</dbReference>
<dbReference type="Gene3D" id="3.30.70.80">
    <property type="entry name" value="Peptidase S8 propeptide/proteinase inhibitor I9"/>
    <property type="match status" value="1"/>
</dbReference>
<dbReference type="InterPro" id="IPR050131">
    <property type="entry name" value="Peptidase_S8_subtilisin-like"/>
</dbReference>
<dbReference type="GO" id="GO:0016787">
    <property type="term" value="F:hydrolase activity"/>
    <property type="evidence" value="ECO:0007669"/>
    <property type="project" value="UniProtKB-KW"/>
</dbReference>
<comment type="caution">
    <text evidence="10">The sequence shown here is derived from an EMBL/GenBank/DDBJ whole genome shotgun (WGS) entry which is preliminary data.</text>
</comment>
<dbReference type="InterPro" id="IPR036852">
    <property type="entry name" value="Peptidase_S8/S53_dom_sf"/>
</dbReference>
<feature type="active site" description="Charge relay system" evidence="5">
    <location>
        <position position="209"/>
    </location>
</feature>
<dbReference type="InterPro" id="IPR023827">
    <property type="entry name" value="Peptidase_S8_Asp-AS"/>
</dbReference>
<dbReference type="PANTHER" id="PTHR43806:SF11">
    <property type="entry name" value="CEREVISIN-RELATED"/>
    <property type="match status" value="1"/>
</dbReference>
<evidence type="ECO:0000259" key="8">
    <source>
        <dbReference type="Pfam" id="PF00082"/>
    </source>
</evidence>
<feature type="domain" description="Inhibitor I9" evidence="9">
    <location>
        <begin position="55"/>
        <end position="133"/>
    </location>
</feature>
<organism evidence="10 11">
    <name type="scientific">Streptomyces roseoverticillatus</name>
    <dbReference type="NCBI Taxonomy" id="66429"/>
    <lineage>
        <taxon>Bacteria</taxon>
        <taxon>Bacillati</taxon>
        <taxon>Actinomycetota</taxon>
        <taxon>Actinomycetes</taxon>
        <taxon>Kitasatosporales</taxon>
        <taxon>Streptomycetaceae</taxon>
        <taxon>Streptomyces</taxon>
    </lineage>
</organism>
<dbReference type="InterPro" id="IPR023828">
    <property type="entry name" value="Peptidase_S8_Ser-AS"/>
</dbReference>
<dbReference type="InterPro" id="IPR010259">
    <property type="entry name" value="S8pro/Inhibitor_I9"/>
</dbReference>
<evidence type="ECO:0000256" key="4">
    <source>
        <dbReference type="ARBA" id="ARBA00022825"/>
    </source>
</evidence>
<dbReference type="PANTHER" id="PTHR43806">
    <property type="entry name" value="PEPTIDASE S8"/>
    <property type="match status" value="1"/>
</dbReference>
<evidence type="ECO:0000256" key="2">
    <source>
        <dbReference type="ARBA" id="ARBA00022670"/>
    </source>
</evidence>
<name>A0ABV3J0T6_9ACTN</name>
<dbReference type="PROSITE" id="PS00138">
    <property type="entry name" value="SUBTILASE_SER"/>
    <property type="match status" value="1"/>
</dbReference>
<evidence type="ECO:0000313" key="10">
    <source>
        <dbReference type="EMBL" id="MEV4926281.1"/>
    </source>
</evidence>
<dbReference type="PRINTS" id="PR00723">
    <property type="entry name" value="SUBTILISIN"/>
</dbReference>
<comment type="similarity">
    <text evidence="1 5 6">Belongs to the peptidase S8 family.</text>
</comment>
<dbReference type="SUPFAM" id="SSF54897">
    <property type="entry name" value="Protease propeptides/inhibitors"/>
    <property type="match status" value="1"/>
</dbReference>